<keyword evidence="1" id="KW-0472">Membrane</keyword>
<name>A0A0A9H939_ARUDO</name>
<keyword evidence="1" id="KW-1133">Transmembrane helix</keyword>
<organism evidence="2">
    <name type="scientific">Arundo donax</name>
    <name type="common">Giant reed</name>
    <name type="synonym">Donax arundinaceus</name>
    <dbReference type="NCBI Taxonomy" id="35708"/>
    <lineage>
        <taxon>Eukaryota</taxon>
        <taxon>Viridiplantae</taxon>
        <taxon>Streptophyta</taxon>
        <taxon>Embryophyta</taxon>
        <taxon>Tracheophyta</taxon>
        <taxon>Spermatophyta</taxon>
        <taxon>Magnoliopsida</taxon>
        <taxon>Liliopsida</taxon>
        <taxon>Poales</taxon>
        <taxon>Poaceae</taxon>
        <taxon>PACMAD clade</taxon>
        <taxon>Arundinoideae</taxon>
        <taxon>Arundineae</taxon>
        <taxon>Arundo</taxon>
    </lineage>
</organism>
<dbReference type="AlphaFoldDB" id="A0A0A9H939"/>
<protein>
    <submittedName>
        <fullName evidence="2">Uncharacterized protein</fullName>
    </submittedName>
</protein>
<evidence type="ECO:0000313" key="2">
    <source>
        <dbReference type="EMBL" id="JAE29418.1"/>
    </source>
</evidence>
<feature type="transmembrane region" description="Helical" evidence="1">
    <location>
        <begin position="21"/>
        <end position="39"/>
    </location>
</feature>
<dbReference type="EMBL" id="GBRH01168478">
    <property type="protein sequence ID" value="JAE29418.1"/>
    <property type="molecule type" value="Transcribed_RNA"/>
</dbReference>
<reference evidence="2" key="1">
    <citation type="submission" date="2014-09" db="EMBL/GenBank/DDBJ databases">
        <authorList>
            <person name="Magalhaes I.L.F."/>
            <person name="Oliveira U."/>
            <person name="Santos F.R."/>
            <person name="Vidigal T.H.D.A."/>
            <person name="Brescovit A.D."/>
            <person name="Santos A.J."/>
        </authorList>
    </citation>
    <scope>NUCLEOTIDE SEQUENCE</scope>
    <source>
        <tissue evidence="2">Shoot tissue taken approximately 20 cm above the soil surface</tissue>
    </source>
</reference>
<keyword evidence="1" id="KW-0812">Transmembrane</keyword>
<evidence type="ECO:0000256" key="1">
    <source>
        <dbReference type="SAM" id="Phobius"/>
    </source>
</evidence>
<reference evidence="2" key="2">
    <citation type="journal article" date="2015" name="Data Brief">
        <title>Shoot transcriptome of the giant reed, Arundo donax.</title>
        <authorList>
            <person name="Barrero R.A."/>
            <person name="Guerrero F.D."/>
            <person name="Moolhuijzen P."/>
            <person name="Goolsby J.A."/>
            <person name="Tidwell J."/>
            <person name="Bellgard S.E."/>
            <person name="Bellgard M.I."/>
        </authorList>
    </citation>
    <scope>NUCLEOTIDE SEQUENCE</scope>
    <source>
        <tissue evidence="2">Shoot tissue taken approximately 20 cm above the soil surface</tissue>
    </source>
</reference>
<proteinExistence type="predicted"/>
<accession>A0A0A9H939</accession>
<sequence length="41" mass="4622">MTLTLSPTYYEPKVARTSIQIFVLAAYTFNVPIIVTPFAPF</sequence>